<dbReference type="InterPro" id="IPR016152">
    <property type="entry name" value="PTrfase/Anion_transptr"/>
</dbReference>
<reference evidence="2 3" key="1">
    <citation type="submission" date="2016-10" db="EMBL/GenBank/DDBJ databases">
        <authorList>
            <person name="Varghese N."/>
            <person name="Submissions S."/>
        </authorList>
    </citation>
    <scope>NUCLEOTIDE SEQUENCE [LARGE SCALE GENOMIC DNA]</scope>
    <source>
        <strain evidence="2 3">DSM 20586</strain>
    </source>
</reference>
<comment type="caution">
    <text evidence="2">The sequence shown here is derived from an EMBL/GenBank/DDBJ whole genome shotgun (WGS) entry which is preliminary data.</text>
</comment>
<dbReference type="AlphaFoldDB" id="A0AB38A764"/>
<proteinExistence type="predicted"/>
<dbReference type="EMBL" id="FNSH01000001">
    <property type="protein sequence ID" value="SEB81647.1"/>
    <property type="molecule type" value="Genomic_DNA"/>
</dbReference>
<dbReference type="RefSeq" id="WP_057001901.1">
    <property type="nucleotide sequence ID" value="NZ_FNSH01000001.1"/>
</dbReference>
<feature type="domain" description="PTS EIIA type-2" evidence="1">
    <location>
        <begin position="439"/>
        <end position="576"/>
    </location>
</feature>
<accession>A0AB38A764</accession>
<dbReference type="SUPFAM" id="SSF55804">
    <property type="entry name" value="Phoshotransferase/anion transport protein"/>
    <property type="match status" value="1"/>
</dbReference>
<protein>
    <submittedName>
        <fullName evidence="2">HTH domain-containing protein</fullName>
    </submittedName>
</protein>
<organism evidence="2 3">
    <name type="scientific">Atopobium minutum</name>
    <dbReference type="NCBI Taxonomy" id="1381"/>
    <lineage>
        <taxon>Bacteria</taxon>
        <taxon>Bacillati</taxon>
        <taxon>Actinomycetota</taxon>
        <taxon>Coriobacteriia</taxon>
        <taxon>Coriobacteriales</taxon>
        <taxon>Atopobiaceae</taxon>
        <taxon>Atopobium</taxon>
    </lineage>
</organism>
<dbReference type="Proteomes" id="UP000183687">
    <property type="component" value="Unassembled WGS sequence"/>
</dbReference>
<dbReference type="Gene3D" id="3.40.930.10">
    <property type="entry name" value="Mannitol-specific EII, Chain A"/>
    <property type="match status" value="1"/>
</dbReference>
<dbReference type="PROSITE" id="PS51094">
    <property type="entry name" value="PTS_EIIA_TYPE_2"/>
    <property type="match status" value="1"/>
</dbReference>
<dbReference type="Gene3D" id="1.10.10.10">
    <property type="entry name" value="Winged helix-like DNA-binding domain superfamily/Winged helix DNA-binding domain"/>
    <property type="match status" value="1"/>
</dbReference>
<evidence type="ECO:0000313" key="2">
    <source>
        <dbReference type="EMBL" id="SEB81647.1"/>
    </source>
</evidence>
<dbReference type="Pfam" id="PF08279">
    <property type="entry name" value="HTH_11"/>
    <property type="match status" value="1"/>
</dbReference>
<gene>
    <name evidence="2" type="ORF">SAMN04489746_1114</name>
</gene>
<dbReference type="InterPro" id="IPR050661">
    <property type="entry name" value="BglG_antiterminators"/>
</dbReference>
<dbReference type="InterPro" id="IPR013196">
    <property type="entry name" value="HTH_11"/>
</dbReference>
<name>A0AB38A764_9ACTN</name>
<evidence type="ECO:0000313" key="3">
    <source>
        <dbReference type="Proteomes" id="UP000183687"/>
    </source>
</evidence>
<dbReference type="InterPro" id="IPR036388">
    <property type="entry name" value="WH-like_DNA-bd_sf"/>
</dbReference>
<dbReference type="InterPro" id="IPR036390">
    <property type="entry name" value="WH_DNA-bd_sf"/>
</dbReference>
<evidence type="ECO:0000259" key="1">
    <source>
        <dbReference type="PROSITE" id="PS51094"/>
    </source>
</evidence>
<dbReference type="PANTHER" id="PTHR30185:SF13">
    <property type="entry name" value="LICABCH OPERON REGULATOR-RELATED"/>
    <property type="match status" value="1"/>
</dbReference>
<dbReference type="InterPro" id="IPR002178">
    <property type="entry name" value="PTS_EIIA_type-2_dom"/>
</dbReference>
<dbReference type="SUPFAM" id="SSF46785">
    <property type="entry name" value="Winged helix' DNA-binding domain"/>
    <property type="match status" value="1"/>
</dbReference>
<sequence length="576" mass="63672">MRLNGREKQLIQLLQEAPATGQQLAAALGVSRRTVLRDVARLNTLLESCGAGQIESGLNYRLRIDSPRALDTLVQHAYDEATEVLLALLTTPSTTVGELAEYTALPLVTVRQSIDKLNMRFRDILHITSRAGHGLNLIFYKLGPVDLLTALCAQNNALKNDIELLANAGLTALGSLVPEVEEYRAKLKPWLSTAQVNMQVNAAIATAGFVHKTATSTNTYRSALRAFIDKKMQTYTWLSDKRYELMGLATDMLNQHGVQGMSANLPHLIFAHVARASLFPTIMDDEFCTQIEELRMAHPFEFDFARIYCSRIELMYPGLLLEPELCALYVIGSSARDYTAPTTILLVSARKSLEAINCALLEQAMSDTTIVVVDDLAAAAAKYRTQNFDLLIRDEACNGPGADDLPWDLLTHGILRDKDIAQLQRSVLYTSYKRSLASMLPKENYVALQTKGLSYEATLTKGLDMLVSCGRMSKEEATATLARELQADRLEFNGVAVPHCVTKTPSHSFRLFAICPTTAVPTPQEAIKLILIVFASKHQDDKNTIFSYLYSTLSSQASIEPNMSYQQLMGLLGLEN</sequence>
<dbReference type="PANTHER" id="PTHR30185">
    <property type="entry name" value="CRYPTIC BETA-GLUCOSIDE BGL OPERON ANTITERMINATOR"/>
    <property type="match status" value="1"/>
</dbReference>